<reference evidence="2 3" key="1">
    <citation type="submission" date="2023-07" db="EMBL/GenBank/DDBJ databases">
        <title>Genomic Encyclopedia of Type Strains, Phase IV (KMG-IV): sequencing the most valuable type-strain genomes for metagenomic binning, comparative biology and taxonomic classification.</title>
        <authorList>
            <person name="Goeker M."/>
        </authorList>
    </citation>
    <scope>NUCLEOTIDE SEQUENCE [LARGE SCALE GENOMIC DNA]</scope>
    <source>
        <strain evidence="2 3">DSM 1400</strain>
    </source>
</reference>
<evidence type="ECO:0000313" key="2">
    <source>
        <dbReference type="EMBL" id="MDQ0478772.1"/>
    </source>
</evidence>
<feature type="transmembrane region" description="Helical" evidence="1">
    <location>
        <begin position="136"/>
        <end position="161"/>
    </location>
</feature>
<organism evidence="2 3">
    <name type="scientific">Hathewaya limosa</name>
    <name type="common">Clostridium limosum</name>
    <dbReference type="NCBI Taxonomy" id="1536"/>
    <lineage>
        <taxon>Bacteria</taxon>
        <taxon>Bacillati</taxon>
        <taxon>Bacillota</taxon>
        <taxon>Clostridia</taxon>
        <taxon>Eubacteriales</taxon>
        <taxon>Clostridiaceae</taxon>
        <taxon>Hathewaya</taxon>
    </lineage>
</organism>
<dbReference type="InterPro" id="IPR009825">
    <property type="entry name" value="ECF_substrate-spec-like"/>
</dbReference>
<dbReference type="Pfam" id="PF07155">
    <property type="entry name" value="ECF-ribofla_trS"/>
    <property type="match status" value="1"/>
</dbReference>
<protein>
    <submittedName>
        <fullName evidence="2">Repeat protein (TIGR04002 family)</fullName>
    </submittedName>
</protein>
<dbReference type="InterPro" id="IPR023812">
    <property type="entry name" value="CHP04002"/>
</dbReference>
<dbReference type="NCBIfam" id="TIGR04002">
    <property type="entry name" value="TIGR04002 family protein"/>
    <property type="match status" value="1"/>
</dbReference>
<feature type="transmembrane region" description="Helical" evidence="1">
    <location>
        <begin position="108"/>
        <end position="130"/>
    </location>
</feature>
<keyword evidence="1" id="KW-0812">Transmembrane</keyword>
<feature type="transmembrane region" description="Helical" evidence="1">
    <location>
        <begin position="77"/>
        <end position="96"/>
    </location>
</feature>
<proteinExistence type="predicted"/>
<sequence length="175" mass="18848">MSNTSRKTKLLVFTSMFAALIYVTTAFLFHIPTGINGGYIHIGDAFIYLAACILPTPYAMIASAVGAGLSDLLSPGGAVWVIPTIIIKPILVLFFTSKNTRMLCKRNVCAIFLAGIVGVLGYYMASGIMFGNFKVAFAALLMNFIQPIGSGIAFVIFAYALDKVHITKKIHSDIL</sequence>
<keyword evidence="1" id="KW-1133">Transmembrane helix</keyword>
<keyword evidence="3" id="KW-1185">Reference proteome</keyword>
<accession>A0ABU0JNW4</accession>
<feature type="transmembrane region" description="Helical" evidence="1">
    <location>
        <begin position="45"/>
        <end position="65"/>
    </location>
</feature>
<comment type="caution">
    <text evidence="2">The sequence shown here is derived from an EMBL/GenBank/DDBJ whole genome shotgun (WGS) entry which is preliminary data.</text>
</comment>
<gene>
    <name evidence="2" type="ORF">QOZ93_000500</name>
</gene>
<keyword evidence="1" id="KW-0472">Membrane</keyword>
<feature type="transmembrane region" description="Helical" evidence="1">
    <location>
        <begin position="12"/>
        <end position="33"/>
    </location>
</feature>
<dbReference type="Gene3D" id="1.10.1760.20">
    <property type="match status" value="1"/>
</dbReference>
<name>A0ABU0JNW4_HATLI</name>
<dbReference type="Proteomes" id="UP001224418">
    <property type="component" value="Unassembled WGS sequence"/>
</dbReference>
<evidence type="ECO:0000313" key="3">
    <source>
        <dbReference type="Proteomes" id="UP001224418"/>
    </source>
</evidence>
<dbReference type="EMBL" id="JAUSWN010000003">
    <property type="protein sequence ID" value="MDQ0478772.1"/>
    <property type="molecule type" value="Genomic_DNA"/>
</dbReference>
<dbReference type="RefSeq" id="WP_307354977.1">
    <property type="nucleotide sequence ID" value="NZ_BAAACJ010000025.1"/>
</dbReference>
<evidence type="ECO:0000256" key="1">
    <source>
        <dbReference type="SAM" id="Phobius"/>
    </source>
</evidence>